<dbReference type="PaxDb" id="546414-Deide_06590"/>
<evidence type="ECO:0008006" key="4">
    <source>
        <dbReference type="Google" id="ProtNLM"/>
    </source>
</evidence>
<dbReference type="Proteomes" id="UP000002208">
    <property type="component" value="Chromosome"/>
</dbReference>
<dbReference type="AlphaFoldDB" id="C1D0Y8"/>
<dbReference type="KEGG" id="ddr:Deide_06590"/>
<keyword evidence="1" id="KW-0812">Transmembrane</keyword>
<reference evidence="2 3" key="1">
    <citation type="journal article" date="2009" name="PLoS Genet.">
        <title>Alliance of proteomics and genomics to unravel the specificities of Sahara bacterium Deinococcus deserti.</title>
        <authorList>
            <person name="de Groot A."/>
            <person name="Dulermo R."/>
            <person name="Ortet P."/>
            <person name="Blanchard L."/>
            <person name="Guerin P."/>
            <person name="Fernandez B."/>
            <person name="Vacherie B."/>
            <person name="Dossat C."/>
            <person name="Jolivet E."/>
            <person name="Siguier P."/>
            <person name="Chandler M."/>
            <person name="Barakat M."/>
            <person name="Dedieu A."/>
            <person name="Barbe V."/>
            <person name="Heulin T."/>
            <person name="Sommer S."/>
            <person name="Achouak W."/>
            <person name="Armengaud J."/>
        </authorList>
    </citation>
    <scope>NUCLEOTIDE SEQUENCE [LARGE SCALE GENOMIC DNA]</scope>
    <source>
        <strain evidence="3">DSM 17065 / CIP 109153 / LMG 22923 / VCD115</strain>
    </source>
</reference>
<evidence type="ECO:0000313" key="3">
    <source>
        <dbReference type="Proteomes" id="UP000002208"/>
    </source>
</evidence>
<organism evidence="2 3">
    <name type="scientific">Deinococcus deserti (strain DSM 17065 / CIP 109153 / LMG 22923 / VCD115)</name>
    <dbReference type="NCBI Taxonomy" id="546414"/>
    <lineage>
        <taxon>Bacteria</taxon>
        <taxon>Thermotogati</taxon>
        <taxon>Deinococcota</taxon>
        <taxon>Deinococci</taxon>
        <taxon>Deinococcales</taxon>
        <taxon>Deinococcaceae</taxon>
        <taxon>Deinococcus</taxon>
    </lineage>
</organism>
<feature type="transmembrane region" description="Helical" evidence="1">
    <location>
        <begin position="7"/>
        <end position="28"/>
    </location>
</feature>
<gene>
    <name evidence="2" type="ordered locus">Deide_06590</name>
</gene>
<sequence>MLKNRDAGAAVIVTVLFVGIVLIGILTITSSLSIRSRSNTANEAMAFQAVLASESGVNSFLSRSNRIAPYGGSTPTTCPAATSTETPAQAADRFLCSFNAWLATSFQTGATAANVEAVGNFTVSDDNTAQVTLTAIKAEVTSTLPYKLKAIELQATSTVSGSSTRVLQRFTALKNELGYPNLPGAVTSWPSVDLNGNAEIAGYTTENTSNDGILQNRMYVTRQNGNALAVGTPVTVNIGTDSVSQAYSSQATVGSYVRLPLNNLTGTLTGTQYGIFKVINNSATALSLEPVSLPSILGGGTIKAGSVGLDLIMNGLKTYDSAANRLNIVAREMFVKGDTVSITVNGTRYVNTIESTALNPDGTQAVTVTANGWKSNSTSSPSTYTAVSTPSNTFFNEGSVVTKSTNAVVTAGTFEGGGSTATSGGILTGSTGGTSLVPSPYDNTLFIQTFGMTPNQLKSMSTLWTADTFNGAMNGLNWVSSTTGSINANSSKMTGTGVVVFAGDLTINQSGGGGADGSCDFKGIIYVRGNLNIQGNLELCGAIVVEGSIVSADGLTVTNTDADDTDFAGTGRKVSYNPDYIMDAVAGAGNYAFTPVVASWRQR</sequence>
<proteinExistence type="predicted"/>
<dbReference type="HOGENOM" id="CLU_452518_0_0_0"/>
<keyword evidence="1" id="KW-0472">Membrane</keyword>
<name>C1D0Y8_DEIDV</name>
<evidence type="ECO:0000313" key="2">
    <source>
        <dbReference type="EMBL" id="ACO45512.2"/>
    </source>
</evidence>
<accession>C1D0Y8</accession>
<dbReference type="EMBL" id="CP001114">
    <property type="protein sequence ID" value="ACO45512.2"/>
    <property type="molecule type" value="Genomic_DNA"/>
</dbReference>
<protein>
    <recommendedName>
        <fullName evidence="4">Type 4 fimbrial biogenesis protein PilX N-terminal domain-containing protein</fullName>
    </recommendedName>
</protein>
<dbReference type="STRING" id="546414.Deide_06590"/>
<evidence type="ECO:0000256" key="1">
    <source>
        <dbReference type="SAM" id="Phobius"/>
    </source>
</evidence>
<keyword evidence="3" id="KW-1185">Reference proteome</keyword>
<keyword evidence="1" id="KW-1133">Transmembrane helix</keyword>